<evidence type="ECO:0000313" key="1">
    <source>
        <dbReference type="EMBL" id="EMZ21422.1"/>
    </source>
</evidence>
<dbReference type="HOGENOM" id="CLU_1737392_0_0_9"/>
<organism evidence="1 2">
    <name type="scientific">Eubacterium plexicaudatum ASF492</name>
    <dbReference type="NCBI Taxonomy" id="1235802"/>
    <lineage>
        <taxon>Bacteria</taxon>
        <taxon>Bacillati</taxon>
        <taxon>Bacillota</taxon>
        <taxon>Clostridia</taxon>
        <taxon>Eubacteriales</taxon>
        <taxon>Eubacteriaceae</taxon>
        <taxon>Eubacterium</taxon>
    </lineage>
</organism>
<gene>
    <name evidence="1" type="ORF">C823_04566</name>
</gene>
<protein>
    <submittedName>
        <fullName evidence="1">Uncharacterized protein</fullName>
    </submittedName>
</protein>
<dbReference type="STRING" id="1235802.C823_04566"/>
<evidence type="ECO:0000313" key="2">
    <source>
        <dbReference type="Proteomes" id="UP000012589"/>
    </source>
</evidence>
<keyword evidence="2" id="KW-1185">Reference proteome</keyword>
<dbReference type="eggNOG" id="ENOG5033WZK">
    <property type="taxonomic scope" value="Bacteria"/>
</dbReference>
<dbReference type="Proteomes" id="UP000012589">
    <property type="component" value="Unassembled WGS sequence"/>
</dbReference>
<accession>N1ZWN4</accession>
<dbReference type="EMBL" id="AQFT01000133">
    <property type="protein sequence ID" value="EMZ21422.1"/>
    <property type="molecule type" value="Genomic_DNA"/>
</dbReference>
<dbReference type="AlphaFoldDB" id="N1ZWN4"/>
<dbReference type="OrthoDB" id="2065865at2"/>
<sequence length="153" mass="17864">MANITTFRELADSVFLKIKDLDLAQLPEEIAYQIVKSYIKPACVAFQSCSDQNLFDRDDKLEQFNFKLSDVNFEILSEYMIVKWLDSQILSTTTLKARLSSSDFKSLNLHSHLSKLMELRSMYKAENDQLAINNSYKDSKIFDLVTKRKRIYK</sequence>
<name>N1ZWN4_9FIRM</name>
<reference evidence="1 2" key="1">
    <citation type="journal article" date="2014" name="Genome Announc.">
        <title>Draft genome sequences of the altered schaedler flora, a defined bacterial community from gnotobiotic mice.</title>
        <authorList>
            <person name="Wannemuehler M.J."/>
            <person name="Overstreet A.M."/>
            <person name="Ward D.V."/>
            <person name="Phillips G.J."/>
        </authorList>
    </citation>
    <scope>NUCLEOTIDE SEQUENCE [LARGE SCALE GENOMIC DNA]</scope>
    <source>
        <strain evidence="1 2">ASF492</strain>
    </source>
</reference>
<proteinExistence type="predicted"/>
<comment type="caution">
    <text evidence="1">The sequence shown here is derived from an EMBL/GenBank/DDBJ whole genome shotgun (WGS) entry which is preliminary data.</text>
</comment>